<reference evidence="3" key="1">
    <citation type="journal article" date="2019" name="Int. J. Syst. Evol. Microbiol.">
        <title>The Global Catalogue of Microorganisms (GCM) 10K type strain sequencing project: providing services to taxonomists for standard genome sequencing and annotation.</title>
        <authorList>
            <consortium name="The Broad Institute Genomics Platform"/>
            <consortium name="The Broad Institute Genome Sequencing Center for Infectious Disease"/>
            <person name="Wu L."/>
            <person name="Ma J."/>
        </authorList>
    </citation>
    <scope>NUCLEOTIDE SEQUENCE [LARGE SCALE GENOMIC DNA]</scope>
    <source>
        <strain evidence="3">KCTC 52344</strain>
    </source>
</reference>
<dbReference type="RefSeq" id="WP_340237552.1">
    <property type="nucleotide sequence ID" value="NZ_JBBEWC010000008.1"/>
</dbReference>
<accession>A0ABW5JAH6</accession>
<name>A0ABW5JAH6_9BACT</name>
<sequence>MKYVFCIIAFFLFKIVSAQSFSANPYTVTLPNVSTNQQNTLSTQQPGSLVYNSEQSSVNYFNGYNWKSLSSGQYPNTKYFTLPMHLTTNNEFEWIVPANVNKIFVELYSGGGCGFDSGGGCGGNYGIVTVPVVSGQLVRFKVGEGCSRLYNSNSGEASYVNVNDNYFTVLGGNSFNLTSYASPFTLNIPNAEGFAIAGSSGTSTKVTYAYDGTDGYKIFEYGNGGSAPFYNNGGKGSNAVNKINAGGSAYGATYGGFPGGGGGAVGGGGSVRGGDGLVILHW</sequence>
<dbReference type="Proteomes" id="UP001597510">
    <property type="component" value="Unassembled WGS sequence"/>
</dbReference>
<protein>
    <submittedName>
        <fullName evidence="2">Uncharacterized protein</fullName>
    </submittedName>
</protein>
<feature type="signal peptide" evidence="1">
    <location>
        <begin position="1"/>
        <end position="18"/>
    </location>
</feature>
<feature type="chain" id="PRO_5046637113" evidence="1">
    <location>
        <begin position="19"/>
        <end position="282"/>
    </location>
</feature>
<evidence type="ECO:0000313" key="3">
    <source>
        <dbReference type="Proteomes" id="UP001597510"/>
    </source>
</evidence>
<organism evidence="2 3">
    <name type="scientific">Emticicia soli</name>
    <dbReference type="NCBI Taxonomy" id="2027878"/>
    <lineage>
        <taxon>Bacteria</taxon>
        <taxon>Pseudomonadati</taxon>
        <taxon>Bacteroidota</taxon>
        <taxon>Cytophagia</taxon>
        <taxon>Cytophagales</taxon>
        <taxon>Leadbetterellaceae</taxon>
        <taxon>Emticicia</taxon>
    </lineage>
</organism>
<comment type="caution">
    <text evidence="2">The sequence shown here is derived from an EMBL/GenBank/DDBJ whole genome shotgun (WGS) entry which is preliminary data.</text>
</comment>
<dbReference type="EMBL" id="JBHULC010000021">
    <property type="protein sequence ID" value="MFD2522570.1"/>
    <property type="molecule type" value="Genomic_DNA"/>
</dbReference>
<evidence type="ECO:0000313" key="2">
    <source>
        <dbReference type="EMBL" id="MFD2522570.1"/>
    </source>
</evidence>
<evidence type="ECO:0000256" key="1">
    <source>
        <dbReference type="SAM" id="SignalP"/>
    </source>
</evidence>
<gene>
    <name evidence="2" type="ORF">ACFSR2_16860</name>
</gene>
<keyword evidence="1" id="KW-0732">Signal</keyword>
<proteinExistence type="predicted"/>
<keyword evidence="3" id="KW-1185">Reference proteome</keyword>